<evidence type="ECO:0000313" key="13">
    <source>
        <dbReference type="Proteomes" id="UP001497623"/>
    </source>
</evidence>
<keyword evidence="13" id="KW-1185">Reference proteome</keyword>
<dbReference type="InterPro" id="IPR029063">
    <property type="entry name" value="SAM-dependent_MTases_sf"/>
</dbReference>
<feature type="non-terminal residue" evidence="12">
    <location>
        <position position="264"/>
    </location>
</feature>
<evidence type="ECO:0000256" key="11">
    <source>
        <dbReference type="PIRSR" id="PIRSR016958-1"/>
    </source>
</evidence>
<evidence type="ECO:0000256" key="5">
    <source>
        <dbReference type="ARBA" id="ARBA00039112"/>
    </source>
</evidence>
<evidence type="ECO:0000256" key="6">
    <source>
        <dbReference type="ARBA" id="ARBA00039449"/>
    </source>
</evidence>
<accession>A0AAV2QQZ0</accession>
<evidence type="ECO:0000256" key="8">
    <source>
        <dbReference type="ARBA" id="ARBA00047306"/>
    </source>
</evidence>
<comment type="catalytic activity">
    <reaction evidence="9">
        <text>N-terminal L-prolyl-L-prolyl-L-lysyl-[protein] + 2 S-adenosyl-L-methionine = N-terminal N,N-dimethyl-L-prolyl-L-prolyl-L-lysyl-[protein] + 2 S-adenosyl-L-homocysteine + 2 H(+)</text>
        <dbReference type="Rhea" id="RHEA:54736"/>
        <dbReference type="Rhea" id="RHEA-COMP:13787"/>
        <dbReference type="Rhea" id="RHEA-COMP:13974"/>
        <dbReference type="ChEBI" id="CHEBI:15378"/>
        <dbReference type="ChEBI" id="CHEBI:57856"/>
        <dbReference type="ChEBI" id="CHEBI:59789"/>
        <dbReference type="ChEBI" id="CHEBI:138059"/>
        <dbReference type="ChEBI" id="CHEBI:138318"/>
        <dbReference type="EC" id="2.1.1.244"/>
    </reaction>
</comment>
<comment type="catalytic activity">
    <reaction evidence="10">
        <text>N-terminal L-alanyl-L-prolyl-L-lysyl-[protein] + 3 S-adenosyl-L-methionine = N-terminal N,N,N-trimethyl-L-alanyl-L-prolyl-L-lysyl-[protein] + 3 S-adenosyl-L-homocysteine + 3 H(+)</text>
        <dbReference type="Rhea" id="RHEA:54712"/>
        <dbReference type="Rhea" id="RHEA-COMP:13785"/>
        <dbReference type="Rhea" id="RHEA-COMP:13971"/>
        <dbReference type="ChEBI" id="CHEBI:15378"/>
        <dbReference type="ChEBI" id="CHEBI:57856"/>
        <dbReference type="ChEBI" id="CHEBI:59789"/>
        <dbReference type="ChEBI" id="CHEBI:138057"/>
        <dbReference type="ChEBI" id="CHEBI:138315"/>
        <dbReference type="EC" id="2.1.1.244"/>
    </reaction>
</comment>
<keyword evidence="2" id="KW-0489">Methyltransferase</keyword>
<dbReference type="Proteomes" id="UP001497623">
    <property type="component" value="Unassembled WGS sequence"/>
</dbReference>
<dbReference type="Pfam" id="PF05891">
    <property type="entry name" value="Methyltransf_PK"/>
    <property type="match status" value="1"/>
</dbReference>
<comment type="similarity">
    <text evidence="1">Belongs to the methyltransferase superfamily. NTM1 family.</text>
</comment>
<dbReference type="EC" id="2.1.1.244" evidence="5"/>
<dbReference type="InterPro" id="IPR008576">
    <property type="entry name" value="MeTrfase_NTM1"/>
</dbReference>
<dbReference type="PANTHER" id="PTHR12753">
    <property type="entry name" value="AD-003 - RELATED"/>
    <property type="match status" value="1"/>
</dbReference>
<feature type="binding site" evidence="11">
    <location>
        <begin position="147"/>
        <end position="148"/>
    </location>
    <ligand>
        <name>S-adenosyl-L-methionine</name>
        <dbReference type="ChEBI" id="CHEBI:59789"/>
    </ligand>
</feature>
<dbReference type="PANTHER" id="PTHR12753:SF0">
    <property type="entry name" value="ALPHA N-TERMINAL PROTEIN METHYLTRANSFERASE 1"/>
    <property type="match status" value="1"/>
</dbReference>
<evidence type="ECO:0000256" key="4">
    <source>
        <dbReference type="ARBA" id="ARBA00022691"/>
    </source>
</evidence>
<comment type="catalytic activity">
    <reaction evidence="8">
        <text>N-terminal L-seryl-L-prolyl-L-lysyl-[protein] + 3 S-adenosyl-L-methionine = N-terminal N,N,N-trimethyl-L-seryl-L-prolyl-L-lysyl-[protein] + 3 S-adenosyl-L-homocysteine + 3 H(+)</text>
        <dbReference type="Rhea" id="RHEA:54724"/>
        <dbReference type="Rhea" id="RHEA-COMP:13789"/>
        <dbReference type="Rhea" id="RHEA-COMP:13973"/>
        <dbReference type="ChEBI" id="CHEBI:15378"/>
        <dbReference type="ChEBI" id="CHEBI:57856"/>
        <dbReference type="ChEBI" id="CHEBI:59789"/>
        <dbReference type="ChEBI" id="CHEBI:138061"/>
        <dbReference type="ChEBI" id="CHEBI:138317"/>
        <dbReference type="EC" id="2.1.1.244"/>
    </reaction>
</comment>
<gene>
    <name evidence="12" type="ORF">MNOR_LOCUS15211</name>
</gene>
<proteinExistence type="inferred from homology"/>
<dbReference type="GO" id="GO:0071885">
    <property type="term" value="F:N-terminal protein N-methyltransferase activity"/>
    <property type="evidence" value="ECO:0007669"/>
    <property type="project" value="UniProtKB-EC"/>
</dbReference>
<feature type="binding site" evidence="11">
    <location>
        <position position="163"/>
    </location>
    <ligand>
        <name>S-adenosyl-L-methionine</name>
        <dbReference type="ChEBI" id="CHEBI:59789"/>
    </ligand>
</feature>
<evidence type="ECO:0000256" key="2">
    <source>
        <dbReference type="ARBA" id="ARBA00022603"/>
    </source>
</evidence>
<evidence type="ECO:0000256" key="1">
    <source>
        <dbReference type="ARBA" id="ARBA00009059"/>
    </source>
</evidence>
<organism evidence="12 13">
    <name type="scientific">Meganyctiphanes norvegica</name>
    <name type="common">Northern krill</name>
    <name type="synonym">Thysanopoda norvegica</name>
    <dbReference type="NCBI Taxonomy" id="48144"/>
    <lineage>
        <taxon>Eukaryota</taxon>
        <taxon>Metazoa</taxon>
        <taxon>Ecdysozoa</taxon>
        <taxon>Arthropoda</taxon>
        <taxon>Crustacea</taxon>
        <taxon>Multicrustacea</taxon>
        <taxon>Malacostraca</taxon>
        <taxon>Eumalacostraca</taxon>
        <taxon>Eucarida</taxon>
        <taxon>Euphausiacea</taxon>
        <taxon>Euphausiidae</taxon>
        <taxon>Meganyctiphanes</taxon>
    </lineage>
</organism>
<dbReference type="GO" id="GO:0032259">
    <property type="term" value="P:methylation"/>
    <property type="evidence" value="ECO:0007669"/>
    <property type="project" value="UniProtKB-KW"/>
</dbReference>
<dbReference type="SUPFAM" id="SSF53335">
    <property type="entry name" value="S-adenosyl-L-methionine-dependent methyltransferases"/>
    <property type="match status" value="1"/>
</dbReference>
<keyword evidence="3" id="KW-0808">Transferase</keyword>
<dbReference type="FunFam" id="3.40.50.150:FF:000025">
    <property type="entry name" value="N-terminal Xaa-Pro-Lys N-methyltransferase 1"/>
    <property type="match status" value="1"/>
</dbReference>
<evidence type="ECO:0000256" key="9">
    <source>
        <dbReference type="ARBA" id="ARBA00047885"/>
    </source>
</evidence>
<evidence type="ECO:0000256" key="10">
    <source>
        <dbReference type="ARBA" id="ARBA00048167"/>
    </source>
</evidence>
<keyword evidence="4 11" id="KW-0949">S-adenosyl-L-methionine</keyword>
<evidence type="ECO:0000256" key="7">
    <source>
        <dbReference type="ARBA" id="ARBA00043129"/>
    </source>
</evidence>
<name>A0AAV2QQZ0_MEGNR</name>
<protein>
    <recommendedName>
        <fullName evidence="6">Alpha N-terminal protein methyltransferase 1</fullName>
        <ecNumber evidence="5">2.1.1.244</ecNumber>
    </recommendedName>
    <alternativeName>
        <fullName evidence="7">X-Pro-Lys N-terminal protein methyltransferase 1</fullName>
    </alternativeName>
</protein>
<evidence type="ECO:0000313" key="12">
    <source>
        <dbReference type="EMBL" id="CAL4094694.1"/>
    </source>
</evidence>
<reference evidence="12 13" key="1">
    <citation type="submission" date="2024-05" db="EMBL/GenBank/DDBJ databases">
        <authorList>
            <person name="Wallberg A."/>
        </authorList>
    </citation>
    <scope>NUCLEOTIDE SEQUENCE [LARGE SCALE GENOMIC DNA]</scope>
</reference>
<comment type="caution">
    <text evidence="12">The sequence shown here is derived from an EMBL/GenBank/DDBJ whole genome shotgun (WGS) entry which is preliminary data.</text>
</comment>
<evidence type="ECO:0000256" key="3">
    <source>
        <dbReference type="ARBA" id="ARBA00022679"/>
    </source>
</evidence>
<dbReference type="AlphaFoldDB" id="A0AAV2QQZ0"/>
<dbReference type="GO" id="GO:0005737">
    <property type="term" value="C:cytoplasm"/>
    <property type="evidence" value="ECO:0007669"/>
    <property type="project" value="TreeGrafter"/>
</dbReference>
<dbReference type="CDD" id="cd02440">
    <property type="entry name" value="AdoMet_MTases"/>
    <property type="match status" value="1"/>
</dbReference>
<feature type="binding site" evidence="11">
    <location>
        <position position="103"/>
    </location>
    <ligand>
        <name>S-adenosyl-L-methionine</name>
        <dbReference type="ChEBI" id="CHEBI:59789"/>
    </ligand>
</feature>
<dbReference type="PIRSF" id="PIRSF016958">
    <property type="entry name" value="DUF858_MeTrfase_lik"/>
    <property type="match status" value="1"/>
</dbReference>
<dbReference type="Gene3D" id="3.40.50.150">
    <property type="entry name" value="Vaccinia Virus protein VP39"/>
    <property type="match status" value="1"/>
</dbReference>
<feature type="binding site" evidence="11">
    <location>
        <position position="98"/>
    </location>
    <ligand>
        <name>S-adenosyl-L-methionine</name>
        <dbReference type="ChEBI" id="CHEBI:59789"/>
    </ligand>
</feature>
<sequence length="264" mass="29428">MDMEIDQQFQNGAETMETLSVDENASNEKIKDAIKAQETPEFYSDAQKYWDNIPATNDGMLGGFAHISKLDVGGSDTFLKLIFKMKNPPGHSRAVDCGAGIGRITKHLLSRHFGKVDIVEQCQNFVDQAKEALKGHKKVGEFYCQGLQDFNPPSDTYDVVWSQWVLGHLTDSHLEDFFRRMGAALKPNGVIVVKENVSSSGEVELDEEDSSVTRPEKLLLQIMDQAGLRVLKNTKQNKMPNGLYEVRMICLRPKSADSSNGTTV</sequence>
<dbReference type="EMBL" id="CAXKWB010009422">
    <property type="protein sequence ID" value="CAL4094694.1"/>
    <property type="molecule type" value="Genomic_DNA"/>
</dbReference>